<evidence type="ECO:0000256" key="3">
    <source>
        <dbReference type="ARBA" id="ARBA00022553"/>
    </source>
</evidence>
<evidence type="ECO:0000256" key="7">
    <source>
        <dbReference type="ARBA" id="ARBA00022840"/>
    </source>
</evidence>
<dbReference type="SMART" id="SM00387">
    <property type="entry name" value="HATPase_c"/>
    <property type="match status" value="1"/>
</dbReference>
<comment type="catalytic activity">
    <reaction evidence="1">
        <text>ATP + protein L-histidine = ADP + protein N-phospho-L-histidine.</text>
        <dbReference type="EC" id="2.7.13.3"/>
    </reaction>
</comment>
<dbReference type="InterPro" id="IPR004358">
    <property type="entry name" value="Sig_transdc_His_kin-like_C"/>
</dbReference>
<dbReference type="EC" id="2.7.13.3" evidence="2"/>
<dbReference type="SUPFAM" id="SSF47384">
    <property type="entry name" value="Homodimeric domain of signal transducing histidine kinase"/>
    <property type="match status" value="1"/>
</dbReference>
<dbReference type="InterPro" id="IPR036097">
    <property type="entry name" value="HisK_dim/P_sf"/>
</dbReference>
<evidence type="ECO:0000259" key="10">
    <source>
        <dbReference type="PROSITE" id="PS50109"/>
    </source>
</evidence>
<evidence type="ECO:0000256" key="6">
    <source>
        <dbReference type="ARBA" id="ARBA00022777"/>
    </source>
</evidence>
<evidence type="ECO:0000256" key="9">
    <source>
        <dbReference type="SAM" id="Phobius"/>
    </source>
</evidence>
<dbReference type="OrthoDB" id="8559580at2"/>
<protein>
    <recommendedName>
        <fullName evidence="2">histidine kinase</fullName>
        <ecNumber evidence="2">2.7.13.3</ecNumber>
    </recommendedName>
</protein>
<keyword evidence="7" id="KW-0067">ATP-binding</keyword>
<keyword evidence="4 11" id="KW-0808">Transferase</keyword>
<evidence type="ECO:0000256" key="1">
    <source>
        <dbReference type="ARBA" id="ARBA00000085"/>
    </source>
</evidence>
<dbReference type="GO" id="GO:0005524">
    <property type="term" value="F:ATP binding"/>
    <property type="evidence" value="ECO:0007669"/>
    <property type="project" value="UniProtKB-KW"/>
</dbReference>
<dbReference type="AlphaFoldDB" id="A0A5E4WXY7"/>
<dbReference type="CDD" id="cd00082">
    <property type="entry name" value="HisKA"/>
    <property type="match status" value="1"/>
</dbReference>
<dbReference type="RefSeq" id="WP_150670073.1">
    <property type="nucleotide sequence ID" value="NZ_CABPSB010000013.1"/>
</dbReference>
<keyword evidence="12" id="KW-1185">Reference proteome</keyword>
<dbReference type="GO" id="GO:0000155">
    <property type="term" value="F:phosphorelay sensor kinase activity"/>
    <property type="evidence" value="ECO:0007669"/>
    <property type="project" value="InterPro"/>
</dbReference>
<keyword evidence="6 11" id="KW-0418">Kinase</keyword>
<dbReference type="SUPFAM" id="SSF55874">
    <property type="entry name" value="ATPase domain of HSP90 chaperone/DNA topoisomerase II/histidine kinase"/>
    <property type="match status" value="1"/>
</dbReference>
<dbReference type="InterPro" id="IPR003594">
    <property type="entry name" value="HATPase_dom"/>
</dbReference>
<keyword evidence="5" id="KW-0547">Nucleotide-binding</keyword>
<gene>
    <name evidence="11" type="primary">tmoS_2</name>
    <name evidence="11" type="ORF">PAN31108_03478</name>
</gene>
<dbReference type="Gene3D" id="3.30.565.10">
    <property type="entry name" value="Histidine kinase-like ATPase, C-terminal domain"/>
    <property type="match status" value="1"/>
</dbReference>
<keyword evidence="9" id="KW-0812">Transmembrane</keyword>
<dbReference type="EMBL" id="CABPSB010000013">
    <property type="protein sequence ID" value="VVE27935.1"/>
    <property type="molecule type" value="Genomic_DNA"/>
</dbReference>
<keyword evidence="8" id="KW-0902">Two-component regulatory system</keyword>
<accession>A0A5E4WXY7</accession>
<feature type="domain" description="Histidine kinase" evidence="10">
    <location>
        <begin position="259"/>
        <end position="472"/>
    </location>
</feature>
<dbReference type="InterPro" id="IPR003661">
    <property type="entry name" value="HisK_dim/P_dom"/>
</dbReference>
<evidence type="ECO:0000256" key="8">
    <source>
        <dbReference type="ARBA" id="ARBA00023012"/>
    </source>
</evidence>
<dbReference type="PROSITE" id="PS50109">
    <property type="entry name" value="HIS_KIN"/>
    <property type="match status" value="1"/>
</dbReference>
<sequence length="475" mass="51869">MRRSACLMALVAGLVLSATGTALILARAYTEAHDRLFQDSGIALRLIAEKGAQHAAVLTTLDAASPSVIPQSLHETLRKRMPQLIDLAHWRSDIGWIVADGSLPPARPPSVHPHQVEFEFEEASYWMFTDAPWAIRIDPFAMLSARDWPSSLSSAEVRIDGSIFALLHREPDALPVVWVLTVEKRLPISSRALTLRTSRIVTLSHLPWLSITLWNAVVLLAVLALLGGRRLRLARARERTRARLERFTNLDTFGEMAAGLAHELNQPLMAIVSHVRAAERLLDLPDERDNVRAALQTSVAQAKRAARIIERLRSAVGSHGGLAAQAFDPGATVLNLLPLFQSSAARAQVRLDWHDITPGARPLADQAAVEQILHNLIQNACDAVAGVPQAHVMVLGERFGHSYRFSVIDNGTGIDDADMPKVFTPFFTTRPHGLGLGLPLCQTLTYRQNGSLTLRNRPAGGAEASLCLPLADGHS</sequence>
<dbReference type="PANTHER" id="PTHR43065:SF10">
    <property type="entry name" value="PEROXIDE STRESS-ACTIVATED HISTIDINE KINASE MAK3"/>
    <property type="match status" value="1"/>
</dbReference>
<reference evidence="11 12" key="1">
    <citation type="submission" date="2019-08" db="EMBL/GenBank/DDBJ databases">
        <authorList>
            <person name="Peeters C."/>
        </authorList>
    </citation>
    <scope>NUCLEOTIDE SEQUENCE [LARGE SCALE GENOMIC DNA]</scope>
    <source>
        <strain evidence="11 12">LMG 31108</strain>
    </source>
</reference>
<evidence type="ECO:0000256" key="5">
    <source>
        <dbReference type="ARBA" id="ARBA00022741"/>
    </source>
</evidence>
<dbReference type="Proteomes" id="UP000406256">
    <property type="component" value="Unassembled WGS sequence"/>
</dbReference>
<evidence type="ECO:0000313" key="11">
    <source>
        <dbReference type="EMBL" id="VVE27935.1"/>
    </source>
</evidence>
<dbReference type="PANTHER" id="PTHR43065">
    <property type="entry name" value="SENSOR HISTIDINE KINASE"/>
    <property type="match status" value="1"/>
</dbReference>
<dbReference type="PRINTS" id="PR00344">
    <property type="entry name" value="BCTRLSENSOR"/>
</dbReference>
<evidence type="ECO:0000256" key="4">
    <source>
        <dbReference type="ARBA" id="ARBA00022679"/>
    </source>
</evidence>
<keyword evidence="9" id="KW-1133">Transmembrane helix</keyword>
<dbReference type="Pfam" id="PF02518">
    <property type="entry name" value="HATPase_c"/>
    <property type="match status" value="1"/>
</dbReference>
<name>A0A5E4WXY7_9BURK</name>
<dbReference type="InterPro" id="IPR005467">
    <property type="entry name" value="His_kinase_dom"/>
</dbReference>
<evidence type="ECO:0000313" key="12">
    <source>
        <dbReference type="Proteomes" id="UP000406256"/>
    </source>
</evidence>
<dbReference type="InterPro" id="IPR036890">
    <property type="entry name" value="HATPase_C_sf"/>
</dbReference>
<proteinExistence type="predicted"/>
<evidence type="ECO:0000256" key="2">
    <source>
        <dbReference type="ARBA" id="ARBA00012438"/>
    </source>
</evidence>
<keyword evidence="3" id="KW-0597">Phosphoprotein</keyword>
<organism evidence="11 12">
    <name type="scientific">Pandoraea anhela</name>
    <dbReference type="NCBI Taxonomy" id="2508295"/>
    <lineage>
        <taxon>Bacteria</taxon>
        <taxon>Pseudomonadati</taxon>
        <taxon>Pseudomonadota</taxon>
        <taxon>Betaproteobacteria</taxon>
        <taxon>Burkholderiales</taxon>
        <taxon>Burkholderiaceae</taxon>
        <taxon>Pandoraea</taxon>
    </lineage>
</organism>
<keyword evidence="9" id="KW-0472">Membrane</keyword>
<feature type="transmembrane region" description="Helical" evidence="9">
    <location>
        <begin position="206"/>
        <end position="227"/>
    </location>
</feature>
<dbReference type="SMART" id="SM00388">
    <property type="entry name" value="HisKA"/>
    <property type="match status" value="1"/>
</dbReference>
<dbReference type="Pfam" id="PF00512">
    <property type="entry name" value="HisKA"/>
    <property type="match status" value="1"/>
</dbReference>
<dbReference type="Gene3D" id="1.10.287.130">
    <property type="match status" value="1"/>
</dbReference>